<evidence type="ECO:0000256" key="3">
    <source>
        <dbReference type="ARBA" id="ARBA00022679"/>
    </source>
</evidence>
<sequence length="71" mass="8137">GWNLARFAESLLPLLHDNQEQAVNLAQDEISKFTTLYQTNWLTGMRAKLGIFNEEEQDESLINGLLSIMQK</sequence>
<feature type="non-terminal residue" evidence="9">
    <location>
        <position position="71"/>
    </location>
</feature>
<evidence type="ECO:0000256" key="1">
    <source>
        <dbReference type="ARBA" id="ARBA00001946"/>
    </source>
</evidence>
<dbReference type="RefSeq" id="WP_176471967.1">
    <property type="nucleotide sequence ID" value="NZ_NPBS01000869.1"/>
</dbReference>
<keyword evidence="8" id="KW-0460">Magnesium</keyword>
<gene>
    <name evidence="9" type="ORF">CHH61_25865</name>
</gene>
<evidence type="ECO:0000256" key="8">
    <source>
        <dbReference type="ARBA" id="ARBA00022842"/>
    </source>
</evidence>
<evidence type="ECO:0000313" key="10">
    <source>
        <dbReference type="Proteomes" id="UP000216133"/>
    </source>
</evidence>
<evidence type="ECO:0000256" key="4">
    <source>
        <dbReference type="ARBA" id="ARBA00022695"/>
    </source>
</evidence>
<dbReference type="Proteomes" id="UP000216133">
    <property type="component" value="Unassembled WGS sequence"/>
</dbReference>
<dbReference type="PANTHER" id="PTHR12153:SF15">
    <property type="entry name" value="PROTEIN ADENYLYLTRANSFERASE SELO, MITOCHONDRIAL"/>
    <property type="match status" value="1"/>
</dbReference>
<name>A0A268QUQ2_SHOCL</name>
<keyword evidence="5" id="KW-0479">Metal-binding</keyword>
<comment type="similarity">
    <text evidence="2">Belongs to the SELO family.</text>
</comment>
<evidence type="ECO:0000256" key="7">
    <source>
        <dbReference type="ARBA" id="ARBA00022840"/>
    </source>
</evidence>
<protein>
    <submittedName>
        <fullName evidence="9">Uncharacterized protein</fullName>
    </submittedName>
</protein>
<keyword evidence="6" id="KW-0547">Nucleotide-binding</keyword>
<comment type="cofactor">
    <cofactor evidence="1">
        <name>Mg(2+)</name>
        <dbReference type="ChEBI" id="CHEBI:18420"/>
    </cofactor>
</comment>
<evidence type="ECO:0000256" key="6">
    <source>
        <dbReference type="ARBA" id="ARBA00022741"/>
    </source>
</evidence>
<evidence type="ECO:0000256" key="5">
    <source>
        <dbReference type="ARBA" id="ARBA00022723"/>
    </source>
</evidence>
<dbReference type="PANTHER" id="PTHR12153">
    <property type="entry name" value="SELENOPROTEIN O"/>
    <property type="match status" value="1"/>
</dbReference>
<keyword evidence="4" id="KW-0548">Nucleotidyltransferase</keyword>
<dbReference type="Pfam" id="PF02696">
    <property type="entry name" value="SelO"/>
    <property type="match status" value="1"/>
</dbReference>
<dbReference type="EMBL" id="NPBS01000869">
    <property type="protein sequence ID" value="PAF11705.1"/>
    <property type="molecule type" value="Genomic_DNA"/>
</dbReference>
<feature type="non-terminal residue" evidence="9">
    <location>
        <position position="1"/>
    </location>
</feature>
<dbReference type="AlphaFoldDB" id="A0A268QUQ2"/>
<organism evidence="9 10">
    <name type="scientific">Shouchella clausii</name>
    <name type="common">Alkalihalobacillus clausii</name>
    <dbReference type="NCBI Taxonomy" id="79880"/>
    <lineage>
        <taxon>Bacteria</taxon>
        <taxon>Bacillati</taxon>
        <taxon>Bacillota</taxon>
        <taxon>Bacilli</taxon>
        <taxon>Bacillales</taxon>
        <taxon>Bacillaceae</taxon>
        <taxon>Shouchella</taxon>
    </lineage>
</organism>
<keyword evidence="7" id="KW-0067">ATP-binding</keyword>
<evidence type="ECO:0000256" key="2">
    <source>
        <dbReference type="ARBA" id="ARBA00009747"/>
    </source>
</evidence>
<evidence type="ECO:0000313" key="9">
    <source>
        <dbReference type="EMBL" id="PAF11705.1"/>
    </source>
</evidence>
<proteinExistence type="inferred from homology"/>
<reference evidence="9 10" key="1">
    <citation type="submission" date="2017-07" db="EMBL/GenBank/DDBJ databases">
        <title>Isolation and whole genome analysis of endospore-forming bacteria from heroin.</title>
        <authorList>
            <person name="Kalinowski J."/>
            <person name="Ahrens B."/>
            <person name="Al-Dilaimi A."/>
            <person name="Winkler A."/>
            <person name="Wibberg D."/>
            <person name="Schleenbecker U."/>
            <person name="Ruckert C."/>
            <person name="Wolfel R."/>
            <person name="Grass G."/>
        </authorList>
    </citation>
    <scope>NUCLEOTIDE SEQUENCE [LARGE SCALE GENOMIC DNA]</scope>
    <source>
        <strain evidence="9 10">7523-2</strain>
    </source>
</reference>
<accession>A0A268QUQ2</accession>
<dbReference type="GO" id="GO:0005524">
    <property type="term" value="F:ATP binding"/>
    <property type="evidence" value="ECO:0007669"/>
    <property type="project" value="UniProtKB-KW"/>
</dbReference>
<comment type="caution">
    <text evidence="9">The sequence shown here is derived from an EMBL/GenBank/DDBJ whole genome shotgun (WGS) entry which is preliminary data.</text>
</comment>
<dbReference type="InterPro" id="IPR003846">
    <property type="entry name" value="SelO"/>
</dbReference>
<dbReference type="GO" id="GO:0016779">
    <property type="term" value="F:nucleotidyltransferase activity"/>
    <property type="evidence" value="ECO:0007669"/>
    <property type="project" value="UniProtKB-KW"/>
</dbReference>
<keyword evidence="3" id="KW-0808">Transferase</keyword>
<dbReference type="GO" id="GO:0046872">
    <property type="term" value="F:metal ion binding"/>
    <property type="evidence" value="ECO:0007669"/>
    <property type="project" value="UniProtKB-KW"/>
</dbReference>